<evidence type="ECO:0000256" key="2">
    <source>
        <dbReference type="ARBA" id="ARBA00022630"/>
    </source>
</evidence>
<comment type="caution">
    <text evidence="11">The sequence shown here is derived from an EMBL/GenBank/DDBJ whole genome shotgun (WGS) entry which is preliminary data.</text>
</comment>
<dbReference type="PANTHER" id="PTHR47354:SF1">
    <property type="entry name" value="CARNITINE MONOOXYGENASE REDUCTASE SUBUNIT"/>
    <property type="match status" value="1"/>
</dbReference>
<accession>A0ABW9A7L1</accession>
<evidence type="ECO:0000256" key="3">
    <source>
        <dbReference type="ARBA" id="ARBA00022643"/>
    </source>
</evidence>
<dbReference type="InterPro" id="IPR054582">
    <property type="entry name" value="DmmA-like_N"/>
</dbReference>
<protein>
    <submittedName>
        <fullName evidence="11">PDR/VanB family oxidoreductase</fullName>
    </submittedName>
</protein>
<reference evidence="11 12" key="1">
    <citation type="journal article" date="2024" name="Chem. Sci.">
        <title>Discovery of megapolipeptins by genome mining of a Burkholderiales bacteria collection.</title>
        <authorList>
            <person name="Paulo B.S."/>
            <person name="Recchia M.J.J."/>
            <person name="Lee S."/>
            <person name="Fergusson C.H."/>
            <person name="Romanowski S.B."/>
            <person name="Hernandez A."/>
            <person name="Krull N."/>
            <person name="Liu D.Y."/>
            <person name="Cavanagh H."/>
            <person name="Bos A."/>
            <person name="Gray C.A."/>
            <person name="Murphy B.T."/>
            <person name="Linington R.G."/>
            <person name="Eustaquio A.S."/>
        </authorList>
    </citation>
    <scope>NUCLEOTIDE SEQUENCE [LARGE SCALE GENOMIC DNA]</scope>
    <source>
        <strain evidence="11 12">RL21-008-BIB-A</strain>
    </source>
</reference>
<dbReference type="InterPro" id="IPR012675">
    <property type="entry name" value="Beta-grasp_dom_sf"/>
</dbReference>
<dbReference type="InterPro" id="IPR039261">
    <property type="entry name" value="FNR_nucleotide-bd"/>
</dbReference>
<dbReference type="Gene3D" id="3.10.20.30">
    <property type="match status" value="1"/>
</dbReference>
<organism evidence="11 12">
    <name type="scientific">Herbaspirillum lusitanum</name>
    <dbReference type="NCBI Taxonomy" id="213312"/>
    <lineage>
        <taxon>Bacteria</taxon>
        <taxon>Pseudomonadati</taxon>
        <taxon>Pseudomonadota</taxon>
        <taxon>Betaproteobacteria</taxon>
        <taxon>Burkholderiales</taxon>
        <taxon>Oxalobacteraceae</taxon>
        <taxon>Herbaspirillum</taxon>
    </lineage>
</organism>
<dbReference type="InterPro" id="IPR017927">
    <property type="entry name" value="FAD-bd_FR_type"/>
</dbReference>
<dbReference type="Gene3D" id="3.40.50.80">
    <property type="entry name" value="Nucleotide-binding domain of ferredoxin-NADP reductase (FNR) module"/>
    <property type="match status" value="1"/>
</dbReference>
<comment type="cofactor">
    <cofactor evidence="1">
        <name>FMN</name>
        <dbReference type="ChEBI" id="CHEBI:58210"/>
    </cofactor>
</comment>
<evidence type="ECO:0000256" key="4">
    <source>
        <dbReference type="ARBA" id="ARBA00022714"/>
    </source>
</evidence>
<dbReference type="CDD" id="cd00207">
    <property type="entry name" value="fer2"/>
    <property type="match status" value="1"/>
</dbReference>
<dbReference type="Pfam" id="PF22290">
    <property type="entry name" value="DmmA-like_N"/>
    <property type="match status" value="1"/>
</dbReference>
<evidence type="ECO:0000259" key="9">
    <source>
        <dbReference type="PROSITE" id="PS51085"/>
    </source>
</evidence>
<name>A0ABW9A7L1_9BURK</name>
<evidence type="ECO:0000256" key="1">
    <source>
        <dbReference type="ARBA" id="ARBA00001917"/>
    </source>
</evidence>
<dbReference type="PRINTS" id="PR00409">
    <property type="entry name" value="PHDIOXRDTASE"/>
</dbReference>
<dbReference type="SUPFAM" id="SSF63380">
    <property type="entry name" value="Riboflavin synthase domain-like"/>
    <property type="match status" value="1"/>
</dbReference>
<dbReference type="PROSITE" id="PS51384">
    <property type="entry name" value="FAD_FR"/>
    <property type="match status" value="1"/>
</dbReference>
<evidence type="ECO:0000256" key="6">
    <source>
        <dbReference type="ARBA" id="ARBA00023002"/>
    </source>
</evidence>
<dbReference type="CDD" id="cd06185">
    <property type="entry name" value="PDR_like"/>
    <property type="match status" value="1"/>
</dbReference>
<feature type="domain" description="FAD-binding FR-type" evidence="10">
    <location>
        <begin position="1"/>
        <end position="103"/>
    </location>
</feature>
<dbReference type="SUPFAM" id="SSF54292">
    <property type="entry name" value="2Fe-2S ferredoxin-like"/>
    <property type="match status" value="1"/>
</dbReference>
<keyword evidence="6" id="KW-0560">Oxidoreductase</keyword>
<evidence type="ECO:0000313" key="11">
    <source>
        <dbReference type="EMBL" id="MFL9923952.1"/>
    </source>
</evidence>
<evidence type="ECO:0000256" key="8">
    <source>
        <dbReference type="ARBA" id="ARBA00023014"/>
    </source>
</evidence>
<dbReference type="InterPro" id="IPR006058">
    <property type="entry name" value="2Fe2S_fd_BS"/>
</dbReference>
<dbReference type="InterPro" id="IPR001041">
    <property type="entry name" value="2Fe-2S_ferredoxin-type"/>
</dbReference>
<evidence type="ECO:0000259" key="10">
    <source>
        <dbReference type="PROSITE" id="PS51384"/>
    </source>
</evidence>
<dbReference type="Gene3D" id="2.40.30.10">
    <property type="entry name" value="Translation factors"/>
    <property type="match status" value="1"/>
</dbReference>
<keyword evidence="8" id="KW-0411">Iron-sulfur</keyword>
<dbReference type="RefSeq" id="WP_408156106.1">
    <property type="nucleotide sequence ID" value="NZ_JAQQFM010000003.1"/>
</dbReference>
<keyword evidence="7" id="KW-0408">Iron</keyword>
<dbReference type="PANTHER" id="PTHR47354">
    <property type="entry name" value="NADH OXIDOREDUCTASE HCR"/>
    <property type="match status" value="1"/>
</dbReference>
<keyword evidence="5" id="KW-0479">Metal-binding</keyword>
<dbReference type="SUPFAM" id="SSF52343">
    <property type="entry name" value="Ferredoxin reductase-like, C-terminal NADP-linked domain"/>
    <property type="match status" value="1"/>
</dbReference>
<dbReference type="InterPro" id="IPR036010">
    <property type="entry name" value="2Fe-2S_ferredoxin-like_sf"/>
</dbReference>
<dbReference type="InterPro" id="IPR050415">
    <property type="entry name" value="MRET"/>
</dbReference>
<evidence type="ECO:0000256" key="7">
    <source>
        <dbReference type="ARBA" id="ARBA00023004"/>
    </source>
</evidence>
<dbReference type="PROSITE" id="PS51085">
    <property type="entry name" value="2FE2S_FER_2"/>
    <property type="match status" value="1"/>
</dbReference>
<keyword evidence="4" id="KW-0001">2Fe-2S</keyword>
<dbReference type="Proteomes" id="UP001629246">
    <property type="component" value="Unassembled WGS sequence"/>
</dbReference>
<dbReference type="EMBL" id="JAQQFM010000003">
    <property type="protein sequence ID" value="MFL9923952.1"/>
    <property type="molecule type" value="Genomic_DNA"/>
</dbReference>
<dbReference type="PROSITE" id="PS00197">
    <property type="entry name" value="2FE2S_FER_1"/>
    <property type="match status" value="1"/>
</dbReference>
<feature type="domain" description="2Fe-2S ferredoxin-type" evidence="9">
    <location>
        <begin position="241"/>
        <end position="326"/>
    </location>
</feature>
<gene>
    <name evidence="11" type="ORF">PQR62_06745</name>
</gene>
<dbReference type="InterPro" id="IPR017938">
    <property type="entry name" value="Riboflavin_synthase-like_b-brl"/>
</dbReference>
<dbReference type="Pfam" id="PF00111">
    <property type="entry name" value="Fer2"/>
    <property type="match status" value="1"/>
</dbReference>
<proteinExistence type="predicted"/>
<keyword evidence="12" id="KW-1185">Reference proteome</keyword>
<evidence type="ECO:0000313" key="12">
    <source>
        <dbReference type="Proteomes" id="UP001629246"/>
    </source>
</evidence>
<evidence type="ECO:0000256" key="5">
    <source>
        <dbReference type="ARBA" id="ARBA00022723"/>
    </source>
</evidence>
<sequence>MEQLTVRVARKYRDAADIAVFELEDVAQLPLPPFSAGAHIDVHVAPGLVRQYSLCNDPAEQHRYVIGVLRDKDTRGGSGALHDKVQENDLIRIGAPRNLFPLAAAEHSLLLAGGIGITPLLCMAEHLHRAGAGFALHYCSRSAAHAAFRERIAAAPWAQHAHFHFDDGDSRQRFELAGLLADSPRHTHVYTCGPGGFIDHVVSTAADFGWDPQQVHHEYFGRVASKENDGTNTQADGDQAFDVRIASSGRIIHVAADIPVSSALAQHGVCIPVSCEQGVCGSCVTRVLEGEPDHRDLLFSDAQRAANDQFTPCCSRSRSKMLVLDL</sequence>
<keyword evidence="3" id="KW-0288">FMN</keyword>
<keyword evidence="2" id="KW-0285">Flavoprotein</keyword>